<dbReference type="Gene3D" id="2.60.120.200">
    <property type="match status" value="1"/>
</dbReference>
<gene>
    <name evidence="5" type="ORF">SPARVUS_LOCUS4120386</name>
</gene>
<feature type="region of interest" description="Disordered" evidence="3">
    <location>
        <begin position="72"/>
        <end position="91"/>
    </location>
</feature>
<organism evidence="5 6">
    <name type="scientific">Staurois parvus</name>
    <dbReference type="NCBI Taxonomy" id="386267"/>
    <lineage>
        <taxon>Eukaryota</taxon>
        <taxon>Metazoa</taxon>
        <taxon>Chordata</taxon>
        <taxon>Craniata</taxon>
        <taxon>Vertebrata</taxon>
        <taxon>Euteleostomi</taxon>
        <taxon>Amphibia</taxon>
        <taxon>Batrachia</taxon>
        <taxon>Anura</taxon>
        <taxon>Neobatrachia</taxon>
        <taxon>Ranoidea</taxon>
        <taxon>Ranidae</taxon>
        <taxon>Staurois</taxon>
    </lineage>
</organism>
<accession>A0ABN9C2K6</accession>
<evidence type="ECO:0000256" key="2">
    <source>
        <dbReference type="RuleBase" id="RU102079"/>
    </source>
</evidence>
<evidence type="ECO:0000256" key="3">
    <source>
        <dbReference type="SAM" id="MobiDB-lite"/>
    </source>
</evidence>
<reference evidence="5" key="1">
    <citation type="submission" date="2023-05" db="EMBL/GenBank/DDBJ databases">
        <authorList>
            <person name="Stuckert A."/>
        </authorList>
    </citation>
    <scope>NUCLEOTIDE SEQUENCE</scope>
</reference>
<evidence type="ECO:0000259" key="4">
    <source>
        <dbReference type="PROSITE" id="PS51304"/>
    </source>
</evidence>
<feature type="domain" description="Galectin" evidence="4">
    <location>
        <begin position="2"/>
        <end position="91"/>
    </location>
</feature>
<evidence type="ECO:0000313" key="5">
    <source>
        <dbReference type="EMBL" id="CAI9553935.1"/>
    </source>
</evidence>
<dbReference type="EMBL" id="CATNWA010007375">
    <property type="protein sequence ID" value="CAI9553935.1"/>
    <property type="molecule type" value="Genomic_DNA"/>
</dbReference>
<proteinExistence type="predicted"/>
<evidence type="ECO:0000313" key="6">
    <source>
        <dbReference type="Proteomes" id="UP001162483"/>
    </source>
</evidence>
<dbReference type="PROSITE" id="PS51304">
    <property type="entry name" value="GALECTIN"/>
    <property type="match status" value="1"/>
</dbReference>
<protein>
    <recommendedName>
        <fullName evidence="2">Galectin</fullName>
    </recommendedName>
</protein>
<evidence type="ECO:0000256" key="1">
    <source>
        <dbReference type="ARBA" id="ARBA00022734"/>
    </source>
</evidence>
<dbReference type="InterPro" id="IPR013320">
    <property type="entry name" value="ConA-like_dom_sf"/>
</dbReference>
<dbReference type="SUPFAM" id="SSF49899">
    <property type="entry name" value="Concanavalin A-like lectins/glucanases"/>
    <property type="match status" value="1"/>
</dbReference>
<dbReference type="Proteomes" id="UP001162483">
    <property type="component" value="Unassembled WGS sequence"/>
</dbReference>
<sequence>QTFTFYNLGLKLGHSVEVKGFIPEDCEVFAIILGTDEKNLVLHFSPRFDYEGVQLMIVMNSMVDNVWEKSRGKVSSPSRRDLTPWLASSLH</sequence>
<dbReference type="Pfam" id="PF00337">
    <property type="entry name" value="Gal-bind_lectin"/>
    <property type="match status" value="1"/>
</dbReference>
<comment type="caution">
    <text evidence="5">The sequence shown here is derived from an EMBL/GenBank/DDBJ whole genome shotgun (WGS) entry which is preliminary data.</text>
</comment>
<dbReference type="InterPro" id="IPR001079">
    <property type="entry name" value="Galectin_CRD"/>
</dbReference>
<feature type="non-terminal residue" evidence="5">
    <location>
        <position position="1"/>
    </location>
</feature>
<keyword evidence="6" id="KW-1185">Reference proteome</keyword>
<keyword evidence="1 2" id="KW-0430">Lectin</keyword>
<name>A0ABN9C2K6_9NEOB</name>